<dbReference type="SUPFAM" id="SSF56784">
    <property type="entry name" value="HAD-like"/>
    <property type="match status" value="1"/>
</dbReference>
<dbReference type="CDD" id="cd07525">
    <property type="entry name" value="HAD_like"/>
    <property type="match status" value="1"/>
</dbReference>
<dbReference type="PANTHER" id="PTHR19288">
    <property type="entry name" value="4-NITROPHENYLPHOSPHATASE-RELATED"/>
    <property type="match status" value="1"/>
</dbReference>
<evidence type="ECO:0000313" key="1">
    <source>
        <dbReference type="EMBL" id="KPL54316.1"/>
    </source>
</evidence>
<organism evidence="1 2">
    <name type="scientific">Prosthecodimorpha hirschii</name>
    <dbReference type="NCBI Taxonomy" id="665126"/>
    <lineage>
        <taxon>Bacteria</taxon>
        <taxon>Pseudomonadati</taxon>
        <taxon>Pseudomonadota</taxon>
        <taxon>Alphaproteobacteria</taxon>
        <taxon>Hyphomicrobiales</taxon>
        <taxon>Ancalomicrobiaceae</taxon>
        <taxon>Prosthecodimorpha</taxon>
    </lineage>
</organism>
<keyword evidence="2" id="KW-1185">Reference proteome</keyword>
<dbReference type="PANTHER" id="PTHR19288:SF90">
    <property type="entry name" value="OS08G0542600 PROTEIN"/>
    <property type="match status" value="1"/>
</dbReference>
<dbReference type="NCBIfam" id="TIGR01459">
    <property type="entry name" value="HAD-SF-IIA-hyp4"/>
    <property type="match status" value="1"/>
</dbReference>
<accession>A0A0P6VR73</accession>
<dbReference type="Pfam" id="PF13242">
    <property type="entry name" value="Hydrolase_like"/>
    <property type="match status" value="1"/>
</dbReference>
<dbReference type="InterPro" id="IPR023214">
    <property type="entry name" value="HAD_sf"/>
</dbReference>
<dbReference type="Proteomes" id="UP000048984">
    <property type="component" value="Unassembled WGS sequence"/>
</dbReference>
<dbReference type="NCBIfam" id="TIGR01460">
    <property type="entry name" value="HAD-SF-IIA"/>
    <property type="match status" value="1"/>
</dbReference>
<comment type="caution">
    <text evidence="1">The sequence shown here is derived from an EMBL/GenBank/DDBJ whole genome shotgun (WGS) entry which is preliminary data.</text>
</comment>
<proteinExistence type="predicted"/>
<dbReference type="AlphaFoldDB" id="A0A0P6VR73"/>
<dbReference type="GO" id="GO:0016791">
    <property type="term" value="F:phosphatase activity"/>
    <property type="evidence" value="ECO:0007669"/>
    <property type="project" value="TreeGrafter"/>
</dbReference>
<name>A0A0P6VR73_9HYPH</name>
<dbReference type="InterPro" id="IPR006356">
    <property type="entry name" value="HAD-SF_hydro_IIA_hyp3"/>
</dbReference>
<protein>
    <submittedName>
        <fullName evidence="1">HAD family hydrolase</fullName>
    </submittedName>
</protein>
<reference evidence="1 2" key="2">
    <citation type="submission" date="2015-10" db="EMBL/GenBank/DDBJ databases">
        <title>Draft Genome Sequence of Prosthecomicrobium hirschii ATCC 27832.</title>
        <authorList>
            <person name="Daniel J."/>
            <person name="Givan S.A."/>
            <person name="Brun Y.V."/>
            <person name="Brown P.J."/>
        </authorList>
    </citation>
    <scope>NUCLEOTIDE SEQUENCE [LARGE SCALE GENOMIC DNA]</scope>
    <source>
        <strain evidence="1 2">16</strain>
    </source>
</reference>
<dbReference type="RefSeq" id="WP_054360484.1">
    <property type="nucleotide sequence ID" value="NZ_LJYW01000001.1"/>
</dbReference>
<dbReference type="STRING" id="665126.ABB55_20610"/>
<dbReference type="Pfam" id="PF13344">
    <property type="entry name" value="Hydrolase_6"/>
    <property type="match status" value="1"/>
</dbReference>
<dbReference type="EMBL" id="LJYW01000001">
    <property type="protein sequence ID" value="KPL54316.1"/>
    <property type="molecule type" value="Genomic_DNA"/>
</dbReference>
<sequence>MKDVHPPLVSGLSVLAPRYRAVLSDVWGVLHNGMTAFQPAHEALSAYRAAGGKVVLITNAPRPAGPIHQQLAGYGVPRHAYDDIVTSGDVTRDLLATRPERAVIHIGPDRDLTLYDGLPGRLADDTAGEIVSVTGLLDDDIESPDDYRDRLAALAARGLPMVCANPDIVVERGDKLVWCAGALARLYEEFGGEVIMLGKPFRPIYDAARARIEALCSGPLGNRDILAIGDGLPTDIRGADAQGFDVLFVTGGIHAADFGDPEAPDLALVAARLRSEGLGAAAVMPRLVW</sequence>
<dbReference type="InterPro" id="IPR036412">
    <property type="entry name" value="HAD-like_sf"/>
</dbReference>
<dbReference type="InterPro" id="IPR006357">
    <property type="entry name" value="HAD-SF_hydro_IIA"/>
</dbReference>
<dbReference type="Gene3D" id="3.40.50.1000">
    <property type="entry name" value="HAD superfamily/HAD-like"/>
    <property type="match status" value="2"/>
</dbReference>
<evidence type="ECO:0000313" key="2">
    <source>
        <dbReference type="Proteomes" id="UP000048984"/>
    </source>
</evidence>
<keyword evidence="1" id="KW-0378">Hydrolase</keyword>
<reference evidence="1 2" key="1">
    <citation type="submission" date="2015-09" db="EMBL/GenBank/DDBJ databases">
        <authorList>
            <person name="Jackson K.R."/>
            <person name="Lunt B.L."/>
            <person name="Fisher J.N.B."/>
            <person name="Gardner A.V."/>
            <person name="Bailey M.E."/>
            <person name="Deus L.M."/>
            <person name="Earl A.S."/>
            <person name="Gibby P.D."/>
            <person name="Hartmann K.A."/>
            <person name="Liu J.E."/>
            <person name="Manci A.M."/>
            <person name="Nielsen D.A."/>
            <person name="Solomon M.B."/>
            <person name="Breakwell D.P."/>
            <person name="Burnett S.H."/>
            <person name="Grose J.H."/>
        </authorList>
    </citation>
    <scope>NUCLEOTIDE SEQUENCE [LARGE SCALE GENOMIC DNA]</scope>
    <source>
        <strain evidence="1 2">16</strain>
    </source>
</reference>
<gene>
    <name evidence="1" type="ORF">ABB55_20610</name>
</gene>
<dbReference type="GO" id="GO:0005737">
    <property type="term" value="C:cytoplasm"/>
    <property type="evidence" value="ECO:0007669"/>
    <property type="project" value="TreeGrafter"/>
</dbReference>